<dbReference type="PATRIC" id="fig|401562.4.peg.582"/>
<keyword evidence="4" id="KW-1278">Translocase</keyword>
<keyword evidence="2" id="KW-0547">Nucleotide-binding</keyword>
<feature type="domain" description="T3SS EscN ATPase C-terminal" evidence="6">
    <location>
        <begin position="55"/>
        <end position="113"/>
    </location>
</feature>
<dbReference type="Pfam" id="PF00006">
    <property type="entry name" value="ATP-synt_ab"/>
    <property type="match status" value="1"/>
</dbReference>
<evidence type="ECO:0000256" key="4">
    <source>
        <dbReference type="ARBA" id="ARBA00022967"/>
    </source>
</evidence>
<evidence type="ECO:0000313" key="8">
    <source>
        <dbReference type="Proteomes" id="UP000078529"/>
    </source>
</evidence>
<protein>
    <submittedName>
        <fullName evidence="7">ATP synthase</fullName>
        <ecNumber evidence="7">3.6.3.14</ecNumber>
    </submittedName>
</protein>
<dbReference type="GO" id="GO:0046933">
    <property type="term" value="F:proton-transporting ATP synthase activity, rotational mechanism"/>
    <property type="evidence" value="ECO:0007669"/>
    <property type="project" value="TreeGrafter"/>
</dbReference>
<dbReference type="Gene3D" id="1.20.1270.330">
    <property type="match status" value="1"/>
</dbReference>
<evidence type="ECO:0000259" key="6">
    <source>
        <dbReference type="Pfam" id="PF18269"/>
    </source>
</evidence>
<dbReference type="InterPro" id="IPR040627">
    <property type="entry name" value="T3SS_ATPase_C"/>
</dbReference>
<evidence type="ECO:0000256" key="3">
    <source>
        <dbReference type="ARBA" id="ARBA00022840"/>
    </source>
</evidence>
<name>A0A175RDR2_9HYPH</name>
<feature type="domain" description="ATPase F1/V1/A1 complex alpha/beta subunit nucleotide-binding" evidence="5">
    <location>
        <begin position="1"/>
        <end position="47"/>
    </location>
</feature>
<dbReference type="SUPFAM" id="SSF52540">
    <property type="entry name" value="P-loop containing nucleoside triphosphate hydrolases"/>
    <property type="match status" value="1"/>
</dbReference>
<keyword evidence="8" id="KW-1185">Reference proteome</keyword>
<dbReference type="InterPro" id="IPR027417">
    <property type="entry name" value="P-loop_NTPase"/>
</dbReference>
<dbReference type="AlphaFoldDB" id="A0A175RDR2"/>
<dbReference type="PROSITE" id="PS00152">
    <property type="entry name" value="ATPASE_ALPHA_BETA"/>
    <property type="match status" value="1"/>
</dbReference>
<dbReference type="EMBL" id="LDQA01000120">
    <property type="protein sequence ID" value="KTR00180.1"/>
    <property type="molecule type" value="Genomic_DNA"/>
</dbReference>
<keyword evidence="7" id="KW-0378">Hydrolase</keyword>
<dbReference type="EC" id="3.6.3.14" evidence="7"/>
<reference evidence="7 8" key="1">
    <citation type="journal article" date="2016" name="Front. Microbiol.">
        <title>Genomic Resource of Rice Seed Associated Bacteria.</title>
        <authorList>
            <person name="Midha S."/>
            <person name="Bansal K."/>
            <person name="Sharma S."/>
            <person name="Kumar N."/>
            <person name="Patil P.P."/>
            <person name="Chaudhry V."/>
            <person name="Patil P.B."/>
        </authorList>
    </citation>
    <scope>NUCLEOTIDE SEQUENCE [LARGE SCALE GENOMIC DNA]</scope>
    <source>
        <strain evidence="7 8">NS365</strain>
    </source>
</reference>
<dbReference type="GO" id="GO:0005524">
    <property type="term" value="F:ATP binding"/>
    <property type="evidence" value="ECO:0007669"/>
    <property type="project" value="UniProtKB-KW"/>
</dbReference>
<comment type="caution">
    <text evidence="7">The sequence shown here is derived from an EMBL/GenBank/DDBJ whole genome shotgun (WGS) entry which is preliminary data.</text>
</comment>
<dbReference type="PANTHER" id="PTHR15184">
    <property type="entry name" value="ATP SYNTHASE"/>
    <property type="match status" value="1"/>
</dbReference>
<dbReference type="Pfam" id="PF18269">
    <property type="entry name" value="T3SS_ATPase_C"/>
    <property type="match status" value="1"/>
</dbReference>
<evidence type="ECO:0000259" key="5">
    <source>
        <dbReference type="Pfam" id="PF00006"/>
    </source>
</evidence>
<dbReference type="GO" id="GO:0016787">
    <property type="term" value="F:hydrolase activity"/>
    <property type="evidence" value="ECO:0007669"/>
    <property type="project" value="UniProtKB-KW"/>
</dbReference>
<accession>A0A175RDR2</accession>
<evidence type="ECO:0000256" key="2">
    <source>
        <dbReference type="ARBA" id="ARBA00022741"/>
    </source>
</evidence>
<dbReference type="Gene3D" id="3.40.50.300">
    <property type="entry name" value="P-loop containing nucleotide triphosphate hydrolases"/>
    <property type="match status" value="1"/>
</dbReference>
<evidence type="ECO:0000256" key="1">
    <source>
        <dbReference type="ARBA" id="ARBA00022448"/>
    </source>
</evidence>
<keyword evidence="3" id="KW-0067">ATP-binding</keyword>
<keyword evidence="1" id="KW-0813">Transport</keyword>
<dbReference type="InterPro" id="IPR020003">
    <property type="entry name" value="ATPase_a/bsu_AS"/>
</dbReference>
<proteinExistence type="predicted"/>
<dbReference type="InterPro" id="IPR000194">
    <property type="entry name" value="ATPase_F1/V1/A1_a/bsu_nucl-bd"/>
</dbReference>
<feature type="non-terminal residue" evidence="7">
    <location>
        <position position="1"/>
    </location>
</feature>
<sequence>AVLVDGDDHNEPVADSIRGTLDGHIVLSRAIAEEGRFPAVDVLKSISRLADLSWSHEERELVTRLRSMISRYEDTRDLRLLGGYQRGADATLDQAVDLVPHVYGNLLQGPADGPTDQPFDELSRRLKAGMAGS</sequence>
<dbReference type="Proteomes" id="UP000078529">
    <property type="component" value="Unassembled WGS sequence"/>
</dbReference>
<gene>
    <name evidence="7" type="primary">fliI</name>
    <name evidence="7" type="ORF">NS365_22965</name>
</gene>
<dbReference type="PANTHER" id="PTHR15184:SF9">
    <property type="entry name" value="SPI-1 TYPE 3 SECRETION SYSTEM ATPASE"/>
    <property type="match status" value="1"/>
</dbReference>
<evidence type="ECO:0000313" key="7">
    <source>
        <dbReference type="EMBL" id="KTR00180.1"/>
    </source>
</evidence>
<organism evidence="7 8">
    <name type="scientific">Aureimonas ureilytica</name>
    <dbReference type="NCBI Taxonomy" id="401562"/>
    <lineage>
        <taxon>Bacteria</taxon>
        <taxon>Pseudomonadati</taxon>
        <taxon>Pseudomonadota</taxon>
        <taxon>Alphaproteobacteria</taxon>
        <taxon>Hyphomicrobiales</taxon>
        <taxon>Aurantimonadaceae</taxon>
        <taxon>Aureimonas</taxon>
    </lineage>
</organism>
<dbReference type="InterPro" id="IPR050053">
    <property type="entry name" value="ATPase_alpha/beta_chains"/>
</dbReference>